<protein>
    <submittedName>
        <fullName evidence="1">Uncharacterized protein</fullName>
    </submittedName>
</protein>
<sequence>QGSGLWHDQNKFMKYAQAFLLLCKVYAEISSATGSRQNYCQLRCILKAP</sequence>
<evidence type="ECO:0000313" key="1">
    <source>
        <dbReference type="EnsemblPlants" id="AET1Gv20124700.1"/>
    </source>
</evidence>
<dbReference type="Proteomes" id="UP000015105">
    <property type="component" value="Chromosome 1D"/>
</dbReference>
<reference evidence="2" key="1">
    <citation type="journal article" date="2014" name="Science">
        <title>Ancient hybridizations among the ancestral genomes of bread wheat.</title>
        <authorList>
            <consortium name="International Wheat Genome Sequencing Consortium,"/>
            <person name="Marcussen T."/>
            <person name="Sandve S.R."/>
            <person name="Heier L."/>
            <person name="Spannagl M."/>
            <person name="Pfeifer M."/>
            <person name="Jakobsen K.S."/>
            <person name="Wulff B.B."/>
            <person name="Steuernagel B."/>
            <person name="Mayer K.F."/>
            <person name="Olsen O.A."/>
        </authorList>
    </citation>
    <scope>NUCLEOTIDE SEQUENCE [LARGE SCALE GENOMIC DNA]</scope>
    <source>
        <strain evidence="2">cv. AL8/78</strain>
    </source>
</reference>
<dbReference type="AlphaFoldDB" id="A0A452XR31"/>
<organism evidence="1 2">
    <name type="scientific">Aegilops tauschii subsp. strangulata</name>
    <name type="common">Goatgrass</name>
    <dbReference type="NCBI Taxonomy" id="200361"/>
    <lineage>
        <taxon>Eukaryota</taxon>
        <taxon>Viridiplantae</taxon>
        <taxon>Streptophyta</taxon>
        <taxon>Embryophyta</taxon>
        <taxon>Tracheophyta</taxon>
        <taxon>Spermatophyta</taxon>
        <taxon>Magnoliopsida</taxon>
        <taxon>Liliopsida</taxon>
        <taxon>Poales</taxon>
        <taxon>Poaceae</taxon>
        <taxon>BOP clade</taxon>
        <taxon>Pooideae</taxon>
        <taxon>Triticodae</taxon>
        <taxon>Triticeae</taxon>
        <taxon>Triticinae</taxon>
        <taxon>Aegilops</taxon>
    </lineage>
</organism>
<reference evidence="1" key="4">
    <citation type="submission" date="2019-03" db="UniProtKB">
        <authorList>
            <consortium name="EnsemblPlants"/>
        </authorList>
    </citation>
    <scope>IDENTIFICATION</scope>
</reference>
<reference evidence="2" key="2">
    <citation type="journal article" date="2017" name="Nat. Plants">
        <title>The Aegilops tauschii genome reveals multiple impacts of transposons.</title>
        <authorList>
            <person name="Zhao G."/>
            <person name="Zou C."/>
            <person name="Li K."/>
            <person name="Wang K."/>
            <person name="Li T."/>
            <person name="Gao L."/>
            <person name="Zhang X."/>
            <person name="Wang H."/>
            <person name="Yang Z."/>
            <person name="Liu X."/>
            <person name="Jiang W."/>
            <person name="Mao L."/>
            <person name="Kong X."/>
            <person name="Jiao Y."/>
            <person name="Jia J."/>
        </authorList>
    </citation>
    <scope>NUCLEOTIDE SEQUENCE [LARGE SCALE GENOMIC DNA]</scope>
    <source>
        <strain evidence="2">cv. AL8/78</strain>
    </source>
</reference>
<reference evidence="1" key="5">
    <citation type="journal article" date="2021" name="G3 (Bethesda)">
        <title>Aegilops tauschii genome assembly Aet v5.0 features greater sequence contiguity and improved annotation.</title>
        <authorList>
            <person name="Wang L."/>
            <person name="Zhu T."/>
            <person name="Rodriguez J.C."/>
            <person name="Deal K.R."/>
            <person name="Dubcovsky J."/>
            <person name="McGuire P.E."/>
            <person name="Lux T."/>
            <person name="Spannagl M."/>
            <person name="Mayer K.F.X."/>
            <person name="Baldrich P."/>
            <person name="Meyers B.C."/>
            <person name="Huo N."/>
            <person name="Gu Y.Q."/>
            <person name="Zhou H."/>
            <person name="Devos K.M."/>
            <person name="Bennetzen J.L."/>
            <person name="Unver T."/>
            <person name="Budak H."/>
            <person name="Gulick P.J."/>
            <person name="Galiba G."/>
            <person name="Kalapos B."/>
            <person name="Nelson D.R."/>
            <person name="Li P."/>
            <person name="You F.M."/>
            <person name="Luo M.C."/>
            <person name="Dvorak J."/>
        </authorList>
    </citation>
    <scope>NUCLEOTIDE SEQUENCE [LARGE SCALE GENOMIC DNA]</scope>
    <source>
        <strain evidence="1">cv. AL8/78</strain>
    </source>
</reference>
<accession>A0A452XR31</accession>
<evidence type="ECO:0000313" key="2">
    <source>
        <dbReference type="Proteomes" id="UP000015105"/>
    </source>
</evidence>
<proteinExistence type="predicted"/>
<reference evidence="1" key="3">
    <citation type="journal article" date="2017" name="Nature">
        <title>Genome sequence of the progenitor of the wheat D genome Aegilops tauschii.</title>
        <authorList>
            <person name="Luo M.C."/>
            <person name="Gu Y.Q."/>
            <person name="Puiu D."/>
            <person name="Wang H."/>
            <person name="Twardziok S.O."/>
            <person name="Deal K.R."/>
            <person name="Huo N."/>
            <person name="Zhu T."/>
            <person name="Wang L."/>
            <person name="Wang Y."/>
            <person name="McGuire P.E."/>
            <person name="Liu S."/>
            <person name="Long H."/>
            <person name="Ramasamy R.K."/>
            <person name="Rodriguez J.C."/>
            <person name="Van S.L."/>
            <person name="Yuan L."/>
            <person name="Wang Z."/>
            <person name="Xia Z."/>
            <person name="Xiao L."/>
            <person name="Anderson O.D."/>
            <person name="Ouyang S."/>
            <person name="Liang Y."/>
            <person name="Zimin A.V."/>
            <person name="Pertea G."/>
            <person name="Qi P."/>
            <person name="Bennetzen J.L."/>
            <person name="Dai X."/>
            <person name="Dawson M.W."/>
            <person name="Muller H.G."/>
            <person name="Kugler K."/>
            <person name="Rivarola-Duarte L."/>
            <person name="Spannagl M."/>
            <person name="Mayer K.F.X."/>
            <person name="Lu F.H."/>
            <person name="Bevan M.W."/>
            <person name="Leroy P."/>
            <person name="Li P."/>
            <person name="You F.M."/>
            <person name="Sun Q."/>
            <person name="Liu Z."/>
            <person name="Lyons E."/>
            <person name="Wicker T."/>
            <person name="Salzberg S.L."/>
            <person name="Devos K.M."/>
            <person name="Dvorak J."/>
        </authorList>
    </citation>
    <scope>NUCLEOTIDE SEQUENCE [LARGE SCALE GENOMIC DNA]</scope>
    <source>
        <strain evidence="1">cv. AL8/78</strain>
    </source>
</reference>
<keyword evidence="2" id="KW-1185">Reference proteome</keyword>
<dbReference type="Gramene" id="AET1Gv20124700.1">
    <property type="protein sequence ID" value="AET1Gv20124700.1"/>
    <property type="gene ID" value="AET1Gv20124700"/>
</dbReference>
<name>A0A452XR31_AEGTS</name>
<dbReference type="EnsemblPlants" id="AET1Gv20124700.1">
    <property type="protein sequence ID" value="AET1Gv20124700.1"/>
    <property type="gene ID" value="AET1Gv20124700"/>
</dbReference>